<dbReference type="OrthoDB" id="9801086at2"/>
<reference evidence="3 4" key="1">
    <citation type="journal article" date="2009" name="J. Bacteriol.">
        <title>The genome of Thermosipho africanus TCF52B: lateral genetic connections to the Firmicutes and Archaea.</title>
        <authorList>
            <person name="Nesboe C.L."/>
            <person name="Bapteste E."/>
            <person name="Curtis B."/>
            <person name="Dahle H."/>
            <person name="Lopez P."/>
            <person name="Macleod D."/>
            <person name="Dlutek M."/>
            <person name="Bowman S."/>
            <person name="Zhaxybayeva O."/>
            <person name="Birkeland N.-K."/>
            <person name="Doolittle W.F."/>
        </authorList>
    </citation>
    <scope>NUCLEOTIDE SEQUENCE [LARGE SCALE GENOMIC DNA]</scope>
    <source>
        <strain evidence="3 4">TCF52B</strain>
    </source>
</reference>
<dbReference type="InterPro" id="IPR009078">
    <property type="entry name" value="Ferritin-like_SF"/>
</dbReference>
<keyword evidence="1" id="KW-0732">Signal</keyword>
<proteinExistence type="predicted"/>
<dbReference type="InterPro" id="IPR019243">
    <property type="entry name" value="DUF2202"/>
</dbReference>
<dbReference type="EMBL" id="CP001185">
    <property type="protein sequence ID" value="ACJ76365.1"/>
    <property type="molecule type" value="Genomic_DNA"/>
</dbReference>
<gene>
    <name evidence="3" type="ordered locus">THA_1943</name>
</gene>
<dbReference type="eggNOG" id="COG4902">
    <property type="taxonomic scope" value="Bacteria"/>
</dbReference>
<feature type="signal peptide" evidence="1">
    <location>
        <begin position="1"/>
        <end position="19"/>
    </location>
</feature>
<evidence type="ECO:0000313" key="3">
    <source>
        <dbReference type="EMBL" id="ACJ76365.1"/>
    </source>
</evidence>
<evidence type="ECO:0000259" key="2">
    <source>
        <dbReference type="Pfam" id="PF09968"/>
    </source>
</evidence>
<dbReference type="Proteomes" id="UP000002453">
    <property type="component" value="Chromosome"/>
</dbReference>
<dbReference type="InterPro" id="IPR012347">
    <property type="entry name" value="Ferritin-like"/>
</dbReference>
<dbReference type="RefSeq" id="WP_004103016.1">
    <property type="nucleotide sequence ID" value="NC_011653.1"/>
</dbReference>
<dbReference type="Pfam" id="PF09968">
    <property type="entry name" value="DUF2202"/>
    <property type="match status" value="1"/>
</dbReference>
<dbReference type="Gene3D" id="1.20.1260.10">
    <property type="match status" value="1"/>
</dbReference>
<protein>
    <recommendedName>
        <fullName evidence="2">DUF2202 domain-containing protein</fullName>
    </recommendedName>
</protein>
<accession>B7IED8</accession>
<dbReference type="KEGG" id="taf:THA_1943"/>
<organism evidence="3 4">
    <name type="scientific">Thermosipho africanus (strain TCF52B)</name>
    <dbReference type="NCBI Taxonomy" id="484019"/>
    <lineage>
        <taxon>Bacteria</taxon>
        <taxon>Thermotogati</taxon>
        <taxon>Thermotogota</taxon>
        <taxon>Thermotogae</taxon>
        <taxon>Thermotogales</taxon>
        <taxon>Fervidobacteriaceae</taxon>
        <taxon>Thermosipho</taxon>
    </lineage>
</organism>
<dbReference type="SUPFAM" id="SSF47240">
    <property type="entry name" value="Ferritin-like"/>
    <property type="match status" value="1"/>
</dbReference>
<name>B7IED8_THEAB</name>
<feature type="domain" description="DUF2202" evidence="2">
    <location>
        <begin position="41"/>
        <end position="202"/>
    </location>
</feature>
<evidence type="ECO:0000313" key="4">
    <source>
        <dbReference type="Proteomes" id="UP000002453"/>
    </source>
</evidence>
<dbReference type="HOGENOM" id="CLU_051317_1_2_0"/>
<evidence type="ECO:0000256" key="1">
    <source>
        <dbReference type="SAM" id="SignalP"/>
    </source>
</evidence>
<keyword evidence="4" id="KW-1185">Reference proteome</keyword>
<dbReference type="CDD" id="cd01048">
    <property type="entry name" value="Ferritin_like_AB2"/>
    <property type="match status" value="1"/>
</dbReference>
<dbReference type="AlphaFoldDB" id="B7IED8"/>
<dbReference type="STRING" id="484019.THA_1943"/>
<feature type="chain" id="PRO_5002854475" description="DUF2202 domain-containing protein" evidence="1">
    <location>
        <begin position="20"/>
        <end position="203"/>
    </location>
</feature>
<sequence>MKKVIAFAVLNFLSIVLFAGNLTVDKQVNSLPYETLSASEVEGIMQMREEEKLARDVYLELYKTWDLPVFYNIAQSEQTHMDAVKTLIEKYNLKDPITDEDFENIGVFKNEELQNLFNELLSLGEKSLSDALKVGATIEDLDIFDLEELLKSTDNEDIKFIYNNLMKGSENHMRSFIKNLDKLGKTYTPQFISLERFREILKF</sequence>